<accession>A0A0D0GBI6</accession>
<dbReference type="Pfam" id="PF23023">
    <property type="entry name" value="Anti-Pycsar_Apyc1"/>
    <property type="match status" value="1"/>
</dbReference>
<dbReference type="GO" id="GO:0042781">
    <property type="term" value="F:3'-tRNA processing endoribonuclease activity"/>
    <property type="evidence" value="ECO:0007669"/>
    <property type="project" value="UniProtKB-UniRule"/>
</dbReference>
<dbReference type="InterPro" id="IPR013471">
    <property type="entry name" value="RNase_Z/BN"/>
</dbReference>
<dbReference type="SUPFAM" id="SSF56281">
    <property type="entry name" value="Metallo-hydrolase/oxidoreductase"/>
    <property type="match status" value="1"/>
</dbReference>
<evidence type="ECO:0000256" key="1">
    <source>
        <dbReference type="ARBA" id="ARBA00011738"/>
    </source>
</evidence>
<keyword evidence="10" id="KW-1185">Reference proteome</keyword>
<evidence type="ECO:0000256" key="7">
    <source>
        <dbReference type="ARBA" id="ARBA00022833"/>
    </source>
</evidence>
<feature type="binding site" evidence="8">
    <location>
        <position position="66"/>
    </location>
    <ligand>
        <name>Zn(2+)</name>
        <dbReference type="ChEBI" id="CHEBI:29105"/>
        <label>2</label>
        <note>catalytic</note>
    </ligand>
</feature>
<feature type="binding site" evidence="8">
    <location>
        <position position="212"/>
    </location>
    <ligand>
        <name>Zn(2+)</name>
        <dbReference type="ChEBI" id="CHEBI:29105"/>
        <label>1</label>
        <note>catalytic</note>
    </ligand>
</feature>
<evidence type="ECO:0000256" key="6">
    <source>
        <dbReference type="ARBA" id="ARBA00022801"/>
    </source>
</evidence>
<dbReference type="PANTHER" id="PTHR46018:SF2">
    <property type="entry name" value="ZINC PHOSPHODIESTERASE ELAC PROTEIN 1"/>
    <property type="match status" value="1"/>
</dbReference>
<keyword evidence="5 8" id="KW-0255">Endonuclease</keyword>
<dbReference type="NCBIfam" id="NF000801">
    <property type="entry name" value="PRK00055.1-3"/>
    <property type="match status" value="1"/>
</dbReference>
<comment type="subunit">
    <text evidence="1 8">Homodimer.</text>
</comment>
<reference evidence="9 10" key="1">
    <citation type="submission" date="2015-01" db="EMBL/GenBank/DDBJ databases">
        <title>Draft genome sequence of Pedobacter sp. NL19 isolated from sludge of an effluent treatment pond in an abandoned uranium mine.</title>
        <authorList>
            <person name="Santos T."/>
            <person name="Caetano T."/>
            <person name="Covas C."/>
            <person name="Cruz A."/>
            <person name="Mendo S."/>
        </authorList>
    </citation>
    <scope>NUCLEOTIDE SEQUENCE [LARGE SCALE GENOMIC DNA]</scope>
    <source>
        <strain evidence="9 10">NL19</strain>
    </source>
</reference>
<dbReference type="InterPro" id="IPR036866">
    <property type="entry name" value="RibonucZ/Hydroxyglut_hydro"/>
</dbReference>
<keyword evidence="7 8" id="KW-0862">Zinc</keyword>
<feature type="binding site" evidence="8">
    <location>
        <position position="62"/>
    </location>
    <ligand>
        <name>Zn(2+)</name>
        <dbReference type="ChEBI" id="CHEBI:29105"/>
        <label>1</label>
        <note>catalytic</note>
    </ligand>
</feature>
<comment type="similarity">
    <text evidence="8">Belongs to the RNase Z family.</text>
</comment>
<gene>
    <name evidence="8" type="primary">rnz</name>
    <name evidence="9" type="ORF">TH53_25240</name>
</gene>
<dbReference type="EC" id="3.1.26.11" evidence="8"/>
<dbReference type="Gene3D" id="3.60.15.10">
    <property type="entry name" value="Ribonuclease Z/Hydroxyacylglutathione hydrolase-like"/>
    <property type="match status" value="1"/>
</dbReference>
<evidence type="ECO:0000313" key="10">
    <source>
        <dbReference type="Proteomes" id="UP000032049"/>
    </source>
</evidence>
<evidence type="ECO:0000256" key="3">
    <source>
        <dbReference type="ARBA" id="ARBA00022722"/>
    </source>
</evidence>
<comment type="function">
    <text evidence="8">Zinc phosphodiesterase, which displays some tRNA 3'-processing endonuclease activity. Probably involved in tRNA maturation, by removing a 3'-trailer from precursor tRNA.</text>
</comment>
<keyword evidence="4 8" id="KW-0479">Metal-binding</keyword>
<dbReference type="RefSeq" id="WP_041887052.1">
    <property type="nucleotide sequence ID" value="NZ_CP157278.1"/>
</dbReference>
<dbReference type="GO" id="GO:0008270">
    <property type="term" value="F:zinc ion binding"/>
    <property type="evidence" value="ECO:0007669"/>
    <property type="project" value="UniProtKB-UniRule"/>
</dbReference>
<feature type="binding site" evidence="8">
    <location>
        <position position="212"/>
    </location>
    <ligand>
        <name>Zn(2+)</name>
        <dbReference type="ChEBI" id="CHEBI:29105"/>
        <label>2</label>
        <note>catalytic</note>
    </ligand>
</feature>
<feature type="binding site" evidence="8">
    <location>
        <position position="67"/>
    </location>
    <ligand>
        <name>Zn(2+)</name>
        <dbReference type="ChEBI" id="CHEBI:29105"/>
        <label>2</label>
        <note>catalytic</note>
    </ligand>
</feature>
<feature type="binding site" evidence="8">
    <location>
        <position position="142"/>
    </location>
    <ligand>
        <name>Zn(2+)</name>
        <dbReference type="ChEBI" id="CHEBI:29105"/>
        <label>1</label>
        <note>catalytic</note>
    </ligand>
</feature>
<evidence type="ECO:0000256" key="4">
    <source>
        <dbReference type="ARBA" id="ARBA00022723"/>
    </source>
</evidence>
<dbReference type="OrthoDB" id="9800940at2"/>
<comment type="cofactor">
    <cofactor evidence="8">
        <name>Zn(2+)</name>
        <dbReference type="ChEBI" id="CHEBI:29105"/>
    </cofactor>
    <text evidence="8">Binds 2 Zn(2+) ions.</text>
</comment>
<keyword evidence="6 8" id="KW-0378">Hydrolase</keyword>
<dbReference type="STRING" id="1503925.TH53_25240"/>
<feature type="binding site" evidence="8">
    <location>
        <position position="64"/>
    </location>
    <ligand>
        <name>Zn(2+)</name>
        <dbReference type="ChEBI" id="CHEBI:29105"/>
        <label>1</label>
        <note>catalytic</note>
    </ligand>
</feature>
<dbReference type="HAMAP" id="MF_01818">
    <property type="entry name" value="RNase_Z_BN"/>
    <property type="match status" value="1"/>
</dbReference>
<dbReference type="Proteomes" id="UP000032049">
    <property type="component" value="Unassembled WGS sequence"/>
</dbReference>
<comment type="caution">
    <text evidence="9">The sequence shown here is derived from an EMBL/GenBank/DDBJ whole genome shotgun (WGS) entry which is preliminary data.</text>
</comment>
<dbReference type="AlphaFoldDB" id="A0A0D0GBI6"/>
<proteinExistence type="inferred from homology"/>
<keyword evidence="3 8" id="KW-0540">Nuclease</keyword>
<comment type="catalytic activity">
    <reaction evidence="8">
        <text>Endonucleolytic cleavage of RNA, removing extra 3' nucleotides from tRNA precursor, generating 3' termini of tRNAs. A 3'-hydroxy group is left at the tRNA terminus and a 5'-phosphoryl group is left at the trailer molecule.</text>
        <dbReference type="EC" id="3.1.26.11"/>
    </reaction>
</comment>
<evidence type="ECO:0000256" key="8">
    <source>
        <dbReference type="HAMAP-Rule" id="MF_01818"/>
    </source>
</evidence>
<feature type="binding site" evidence="8">
    <location>
        <position position="270"/>
    </location>
    <ligand>
        <name>Zn(2+)</name>
        <dbReference type="ChEBI" id="CHEBI:29105"/>
        <label>2</label>
        <note>catalytic</note>
    </ligand>
</feature>
<sequence>MKFEVTILGSSSATPVFNRNPTAQLLNCKDKFYLIDCGEGTQQQLIRFGLKASKIDVAFISHLHGDHYFGLVGLLSTMNLNGRIKPFQIFAPAALMEILEIQFRYSETNLRFEIDFCPITADEPRIIFQNQDMTVETIILNHRIPCTGFKFTEKKRLRKVLVEKLEKDNVAPEYYQLLKKGMDLTLPDGRVLMNEEYTIDSDEPKSYCYCSDTMADGSYLDSIRNCTMLYHEATFMDDMIERANVTHHTTALQAGRVAKDVGAGKLLIGHFSSRYKTLLPLLEEAQGVFANTELALEGITFTV</sequence>
<evidence type="ECO:0000313" key="9">
    <source>
        <dbReference type="EMBL" id="KIO74632.1"/>
    </source>
</evidence>
<feature type="active site" description="Proton acceptor" evidence="8">
    <location>
        <position position="66"/>
    </location>
</feature>
<organism evidence="9 10">
    <name type="scientific">Pedobacter lusitanus</name>
    <dbReference type="NCBI Taxonomy" id="1503925"/>
    <lineage>
        <taxon>Bacteria</taxon>
        <taxon>Pseudomonadati</taxon>
        <taxon>Bacteroidota</taxon>
        <taxon>Sphingobacteriia</taxon>
        <taxon>Sphingobacteriales</taxon>
        <taxon>Sphingobacteriaceae</taxon>
        <taxon>Pedobacter</taxon>
    </lineage>
</organism>
<dbReference type="CDD" id="cd07717">
    <property type="entry name" value="RNaseZ_ZiPD-like_MBL-fold"/>
    <property type="match status" value="1"/>
</dbReference>
<evidence type="ECO:0000256" key="2">
    <source>
        <dbReference type="ARBA" id="ARBA00022694"/>
    </source>
</evidence>
<name>A0A0D0GBI6_9SPHI</name>
<protein>
    <recommendedName>
        <fullName evidence="8">Ribonuclease Z</fullName>
        <shortName evidence="8">RNase Z</shortName>
        <ecNumber evidence="8">3.1.26.11</ecNumber>
    </recommendedName>
    <alternativeName>
        <fullName evidence="8">tRNA 3 endonuclease</fullName>
    </alternativeName>
    <alternativeName>
        <fullName evidence="8">tRNase Z</fullName>
    </alternativeName>
</protein>
<evidence type="ECO:0000256" key="5">
    <source>
        <dbReference type="ARBA" id="ARBA00022759"/>
    </source>
</evidence>
<keyword evidence="2 8" id="KW-0819">tRNA processing</keyword>
<dbReference type="EMBL" id="JXRA01000152">
    <property type="protein sequence ID" value="KIO74632.1"/>
    <property type="molecule type" value="Genomic_DNA"/>
</dbReference>
<dbReference type="PANTHER" id="PTHR46018">
    <property type="entry name" value="ZINC PHOSPHODIESTERASE ELAC PROTEIN 1"/>
    <property type="match status" value="1"/>
</dbReference>